<dbReference type="SUPFAM" id="SSF52540">
    <property type="entry name" value="P-loop containing nucleoside triphosphate hydrolases"/>
    <property type="match status" value="1"/>
</dbReference>
<accession>A0ABQ0E413</accession>
<keyword evidence="2" id="KW-0067">ATP-binding</keyword>
<protein>
    <submittedName>
        <fullName evidence="2">ATP-binding protein</fullName>
    </submittedName>
</protein>
<dbReference type="RefSeq" id="WP_411916185.1">
    <property type="nucleotide sequence ID" value="NZ_BAAFSF010000004.1"/>
</dbReference>
<evidence type="ECO:0000259" key="1">
    <source>
        <dbReference type="Pfam" id="PF13304"/>
    </source>
</evidence>
<reference evidence="2 3" key="1">
    <citation type="journal article" date="2025" name="Int. J. Syst. Evol. Microbiol.">
        <title>Desulfovibrio falkowii sp. nov., Porphyromonas miyakawae sp. nov., Mediterraneibacter flintii sp. nov. and Owariibacterium komagatae gen. nov., sp. nov., isolated from human faeces.</title>
        <authorList>
            <person name="Hamaguchi T."/>
            <person name="Ohara M."/>
            <person name="Hisatomi A."/>
            <person name="Sekiguchi K."/>
            <person name="Takeda J.I."/>
            <person name="Ueyama J."/>
            <person name="Ito M."/>
            <person name="Nishiwaki H."/>
            <person name="Ogi T."/>
            <person name="Hirayama M."/>
            <person name="Ohkuma M."/>
            <person name="Sakamoto M."/>
            <person name="Ohno K."/>
        </authorList>
    </citation>
    <scope>NUCLEOTIDE SEQUENCE [LARGE SCALE GENOMIC DNA]</scope>
    <source>
        <strain evidence="2 3">13CB11C</strain>
    </source>
</reference>
<dbReference type="GO" id="GO:0005524">
    <property type="term" value="F:ATP binding"/>
    <property type="evidence" value="ECO:0007669"/>
    <property type="project" value="UniProtKB-KW"/>
</dbReference>
<evidence type="ECO:0000313" key="2">
    <source>
        <dbReference type="EMBL" id="GAB1252440.1"/>
    </source>
</evidence>
<dbReference type="Proteomes" id="UP001628220">
    <property type="component" value="Unassembled WGS sequence"/>
</dbReference>
<dbReference type="InterPro" id="IPR027417">
    <property type="entry name" value="P-loop_NTPase"/>
</dbReference>
<comment type="caution">
    <text evidence="2">The sequence shown here is derived from an EMBL/GenBank/DDBJ whole genome shotgun (WGS) entry which is preliminary data.</text>
</comment>
<proteinExistence type="predicted"/>
<organism evidence="2 3">
    <name type="scientific">Porphyromonas miyakawae</name>
    <dbReference type="NCBI Taxonomy" id="3137470"/>
    <lineage>
        <taxon>Bacteria</taxon>
        <taxon>Pseudomonadati</taxon>
        <taxon>Bacteroidota</taxon>
        <taxon>Bacteroidia</taxon>
        <taxon>Bacteroidales</taxon>
        <taxon>Porphyromonadaceae</taxon>
        <taxon>Porphyromonas</taxon>
    </lineage>
</organism>
<dbReference type="InterPro" id="IPR003959">
    <property type="entry name" value="ATPase_AAA_core"/>
</dbReference>
<dbReference type="EMBL" id="BAAFSF010000004">
    <property type="protein sequence ID" value="GAB1252440.1"/>
    <property type="molecule type" value="Genomic_DNA"/>
</dbReference>
<keyword evidence="2" id="KW-0547">Nucleotide-binding</keyword>
<feature type="domain" description="ATPase AAA-type core" evidence="1">
    <location>
        <begin position="203"/>
        <end position="372"/>
    </location>
</feature>
<dbReference type="Pfam" id="PF13304">
    <property type="entry name" value="AAA_21"/>
    <property type="match status" value="2"/>
</dbReference>
<gene>
    <name evidence="2" type="ORF">Tsumi_15460</name>
</gene>
<sequence length="433" mass="49247">MIASFTVENYLSILTPVTFSFEPTGDKSFIDEYTHKVKEGVSLLKVGIIYGANASGKTNLLQALNTLRNILCLPTEDKTRTLDIIPFLLDEESRTRPTRFELSFYIKAEKYLLQLEADSKRIYWEKLQYYPSSKAALLYERRHNEQLDIETINWGSYLGLGKKSCQAIEGNTIGNMSVLAAWSKSNVEPSRLDAVYQYFSEQFFPPLSGASSVASYTKDVLSNDNGGAITTFVRKFLKASDFNISDIEIEDEEIHLDETLSSFITALPISENVKMEWLKDGVIRKEQFVFSHTTPKGAYKLPEQLESAGTLQMLALSVLLYKVLHQESIIVIDEIESSLHYELLSYFLRAFLASSEVASQMLLTTHDLNLLNEDFVRRDTVWFTQKDENAATKLTRLSDYGLHKNISPYNAYKQNKLAPLPFLGSQYLDINED</sequence>
<name>A0ABQ0E413_9PORP</name>
<keyword evidence="3" id="KW-1185">Reference proteome</keyword>
<dbReference type="PANTHER" id="PTHR40396">
    <property type="entry name" value="ATPASE-LIKE PROTEIN"/>
    <property type="match status" value="1"/>
</dbReference>
<feature type="domain" description="ATPase AAA-type core" evidence="1">
    <location>
        <begin position="48"/>
        <end position="145"/>
    </location>
</feature>
<evidence type="ECO:0000313" key="3">
    <source>
        <dbReference type="Proteomes" id="UP001628220"/>
    </source>
</evidence>
<dbReference type="PANTHER" id="PTHR40396:SF1">
    <property type="entry name" value="ATPASE AAA-TYPE CORE DOMAIN-CONTAINING PROTEIN"/>
    <property type="match status" value="1"/>
</dbReference>
<dbReference type="Gene3D" id="3.40.50.300">
    <property type="entry name" value="P-loop containing nucleotide triphosphate hydrolases"/>
    <property type="match status" value="1"/>
</dbReference>